<dbReference type="GO" id="GO:0004497">
    <property type="term" value="F:monooxygenase activity"/>
    <property type="evidence" value="ECO:0007669"/>
    <property type="project" value="InterPro"/>
</dbReference>
<dbReference type="GO" id="GO:0020037">
    <property type="term" value="F:heme binding"/>
    <property type="evidence" value="ECO:0007669"/>
    <property type="project" value="InterPro"/>
</dbReference>
<dbReference type="AlphaFoldDB" id="A0A8H7A728"/>
<dbReference type="InterPro" id="IPR036396">
    <property type="entry name" value="Cyt_P450_sf"/>
</dbReference>
<dbReference type="VEuPathDB" id="FungiDB:PC9H_001525"/>
<keyword evidence="2" id="KW-1185">Reference proteome</keyword>
<dbReference type="GO" id="GO:0005506">
    <property type="term" value="F:iron ion binding"/>
    <property type="evidence" value="ECO:0007669"/>
    <property type="project" value="InterPro"/>
</dbReference>
<evidence type="ECO:0000313" key="1">
    <source>
        <dbReference type="EMBL" id="KAF7441176.1"/>
    </source>
</evidence>
<sequence>MATKSCDDEFATILNDITFTQNNGGTPGATILNTNPYPVQSYPSWFPGTHYASFAREWKWAINKLFDVPYEKVKKQIVTGGTAEPSFLRTHIEAVSGSGKVLTNEDIQDLKGFAGVLFAGGADAKKGQEELDRVIGHGRLPTFEVIHPQLKSNDNP</sequence>
<dbReference type="GO" id="GO:0016705">
    <property type="term" value="F:oxidoreductase activity, acting on paired donors, with incorporation or reduction of molecular oxygen"/>
    <property type="evidence" value="ECO:0007669"/>
    <property type="project" value="InterPro"/>
</dbReference>
<comment type="caution">
    <text evidence="1">The sequence shown here is derived from an EMBL/GenBank/DDBJ whole genome shotgun (WGS) entry which is preliminary data.</text>
</comment>
<gene>
    <name evidence="1" type="ORF">PC9H_001525</name>
</gene>
<evidence type="ECO:0000313" key="2">
    <source>
        <dbReference type="Proteomes" id="UP000623687"/>
    </source>
</evidence>
<protein>
    <submittedName>
        <fullName evidence="1">Uncharacterized protein</fullName>
    </submittedName>
</protein>
<dbReference type="EMBL" id="JACETU010000001">
    <property type="protein sequence ID" value="KAF7441176.1"/>
    <property type="molecule type" value="Genomic_DNA"/>
</dbReference>
<dbReference type="GeneID" id="59371366"/>
<dbReference type="Proteomes" id="UP000623687">
    <property type="component" value="Unassembled WGS sequence"/>
</dbReference>
<proteinExistence type="predicted"/>
<organism evidence="1 2">
    <name type="scientific">Pleurotus ostreatus</name>
    <name type="common">Oyster mushroom</name>
    <name type="synonym">White-rot fungus</name>
    <dbReference type="NCBI Taxonomy" id="5322"/>
    <lineage>
        <taxon>Eukaryota</taxon>
        <taxon>Fungi</taxon>
        <taxon>Dikarya</taxon>
        <taxon>Basidiomycota</taxon>
        <taxon>Agaricomycotina</taxon>
        <taxon>Agaricomycetes</taxon>
        <taxon>Agaricomycetidae</taxon>
        <taxon>Agaricales</taxon>
        <taxon>Pleurotineae</taxon>
        <taxon>Pleurotaceae</taxon>
        <taxon>Pleurotus</taxon>
    </lineage>
</organism>
<reference evidence="1" key="1">
    <citation type="submission" date="2019-07" db="EMBL/GenBank/DDBJ databases">
        <authorList>
            <person name="Palmer J.M."/>
        </authorList>
    </citation>
    <scope>NUCLEOTIDE SEQUENCE</scope>
    <source>
        <strain evidence="1">PC9</strain>
    </source>
</reference>
<dbReference type="OrthoDB" id="2789670at2759"/>
<dbReference type="RefSeq" id="XP_036637020.1">
    <property type="nucleotide sequence ID" value="XM_036771175.1"/>
</dbReference>
<name>A0A8H7A728_PLEOS</name>
<dbReference type="SUPFAM" id="SSF48264">
    <property type="entry name" value="Cytochrome P450"/>
    <property type="match status" value="1"/>
</dbReference>
<accession>A0A8H7A728</accession>